<protein>
    <recommendedName>
        <fullName evidence="2">CBM2 domain-containing protein</fullName>
    </recommendedName>
</protein>
<dbReference type="Proteomes" id="UP000467105">
    <property type="component" value="Chromosome"/>
</dbReference>
<reference evidence="3 4" key="1">
    <citation type="journal article" date="2019" name="Emerg. Microbes Infect.">
        <title>Comprehensive subspecies identification of 175 nontuberculous mycobacteria species based on 7547 genomic profiles.</title>
        <authorList>
            <person name="Matsumoto Y."/>
            <person name="Kinjo T."/>
            <person name="Motooka D."/>
            <person name="Nabeya D."/>
            <person name="Jung N."/>
            <person name="Uechi K."/>
            <person name="Horii T."/>
            <person name="Iida T."/>
            <person name="Fujita J."/>
            <person name="Nakamura S."/>
        </authorList>
    </citation>
    <scope>NUCLEOTIDE SEQUENCE [LARGE SCALE GENOMIC DNA]</scope>
    <source>
        <strain evidence="3 4">JCM 14742</strain>
    </source>
</reference>
<sequence>MGKVRAAVLQRARDPRTDIARLALPWAAMGRLDRFVKRWRTALHVVVSASVVAILGLGVSPAAHAAAASATLQVQHAWQTGFIARFVVTNSSMVQMPDWRLDFDLPVGETVSHTWNSNFTQTGTHVVITPANWNHTIAPGGSATGGMRGVLIGAFSPPSNCVLNGQYPCT</sequence>
<dbReference type="GO" id="GO:0005975">
    <property type="term" value="P:carbohydrate metabolic process"/>
    <property type="evidence" value="ECO:0007669"/>
    <property type="project" value="InterPro"/>
</dbReference>
<keyword evidence="1" id="KW-1133">Transmembrane helix</keyword>
<keyword evidence="1" id="KW-0812">Transmembrane</keyword>
<dbReference type="GO" id="GO:0004553">
    <property type="term" value="F:hydrolase activity, hydrolyzing O-glycosyl compounds"/>
    <property type="evidence" value="ECO:0007669"/>
    <property type="project" value="InterPro"/>
</dbReference>
<keyword evidence="1" id="KW-0472">Membrane</keyword>
<accession>A0A7I7YPA1</accession>
<dbReference type="AlphaFoldDB" id="A0A7I7YPA1"/>
<evidence type="ECO:0000313" key="4">
    <source>
        <dbReference type="Proteomes" id="UP000467105"/>
    </source>
</evidence>
<dbReference type="EMBL" id="AP022614">
    <property type="protein sequence ID" value="BBZ43688.1"/>
    <property type="molecule type" value="Genomic_DNA"/>
</dbReference>
<organism evidence="3 4">
    <name type="scientific">Mycobacterium parmense</name>
    <dbReference type="NCBI Taxonomy" id="185642"/>
    <lineage>
        <taxon>Bacteria</taxon>
        <taxon>Bacillati</taxon>
        <taxon>Actinomycetota</taxon>
        <taxon>Actinomycetes</taxon>
        <taxon>Mycobacteriales</taxon>
        <taxon>Mycobacteriaceae</taxon>
        <taxon>Mycobacterium</taxon>
        <taxon>Mycobacterium simiae complex</taxon>
    </lineage>
</organism>
<evidence type="ECO:0000313" key="3">
    <source>
        <dbReference type="EMBL" id="BBZ43688.1"/>
    </source>
</evidence>
<dbReference type="Gene3D" id="2.60.40.290">
    <property type="match status" value="1"/>
</dbReference>
<dbReference type="InterPro" id="IPR001919">
    <property type="entry name" value="CBD2"/>
</dbReference>
<proteinExistence type="predicted"/>
<feature type="transmembrane region" description="Helical" evidence="1">
    <location>
        <begin position="41"/>
        <end position="63"/>
    </location>
</feature>
<dbReference type="Pfam" id="PF00553">
    <property type="entry name" value="CBM_2"/>
    <property type="match status" value="1"/>
</dbReference>
<dbReference type="GO" id="GO:0030247">
    <property type="term" value="F:polysaccharide binding"/>
    <property type="evidence" value="ECO:0007669"/>
    <property type="project" value="UniProtKB-UniRule"/>
</dbReference>
<evidence type="ECO:0000259" key="2">
    <source>
        <dbReference type="PROSITE" id="PS51173"/>
    </source>
</evidence>
<dbReference type="InterPro" id="IPR012291">
    <property type="entry name" value="CBM2_carb-bd_dom_sf"/>
</dbReference>
<dbReference type="InterPro" id="IPR008965">
    <property type="entry name" value="CBM2/CBM3_carb-bd_dom_sf"/>
</dbReference>
<keyword evidence="4" id="KW-1185">Reference proteome</keyword>
<name>A0A7I7YPA1_9MYCO</name>
<feature type="domain" description="CBM2" evidence="2">
    <location>
        <begin position="61"/>
        <end position="170"/>
    </location>
</feature>
<evidence type="ECO:0000256" key="1">
    <source>
        <dbReference type="SAM" id="Phobius"/>
    </source>
</evidence>
<dbReference type="SUPFAM" id="SSF49384">
    <property type="entry name" value="Carbohydrate-binding domain"/>
    <property type="match status" value="1"/>
</dbReference>
<gene>
    <name evidence="3" type="ORF">MPRM_09690</name>
</gene>
<dbReference type="SMART" id="SM00637">
    <property type="entry name" value="CBD_II"/>
    <property type="match status" value="1"/>
</dbReference>
<dbReference type="PROSITE" id="PS51173">
    <property type="entry name" value="CBM2"/>
    <property type="match status" value="1"/>
</dbReference>